<sequence length="41" mass="4773">MECTIRDETIVVGTERGRIRNARGIKRINAVEWAKGKRFIQ</sequence>
<dbReference type="EMBL" id="BLET01001714">
    <property type="protein sequence ID" value="GET95586.1"/>
    <property type="molecule type" value="Genomic_DNA"/>
</dbReference>
<organism evidence="1">
    <name type="scientific">Bacillus anthracis</name>
    <name type="common">anthrax bacterium</name>
    <dbReference type="NCBI Taxonomy" id="1392"/>
    <lineage>
        <taxon>Bacteria</taxon>
        <taxon>Bacillati</taxon>
        <taxon>Bacillota</taxon>
        <taxon>Bacilli</taxon>
        <taxon>Bacillales</taxon>
        <taxon>Bacillaceae</taxon>
        <taxon>Bacillus</taxon>
        <taxon>Bacillus cereus group</taxon>
    </lineage>
</organism>
<dbReference type="AlphaFoldDB" id="A0A640L169"/>
<accession>A0A640L169</accession>
<protein>
    <submittedName>
        <fullName evidence="1">Uncharacterized protein</fullName>
    </submittedName>
</protein>
<proteinExistence type="predicted"/>
<gene>
    <name evidence="1" type="ORF">TuanDB_46790</name>
</gene>
<evidence type="ECO:0000313" key="1">
    <source>
        <dbReference type="EMBL" id="GET95586.1"/>
    </source>
</evidence>
<name>A0A640L169_BACAN</name>
<reference evidence="1" key="1">
    <citation type="submission" date="2019-12" db="EMBL/GenBank/DDBJ databases">
        <title>Epidemiological and comparative genomic analysis of Bacillus anthracis isolated from northern Vietnam.</title>
        <authorList>
            <person name="Hoang T.T.H."/>
            <person name="Dang D.A."/>
            <person name="Pham M.H."/>
            <person name="Luong M.H."/>
            <person name="Tran N.D."/>
            <person name="Nguyen T.H."/>
            <person name="Nguyen T.T."/>
            <person name="Inoue S."/>
            <person name="Morikawa S."/>
            <person name="Okutani A."/>
        </authorList>
    </citation>
    <scope>NUCLEOTIDE SEQUENCE</scope>
    <source>
        <strain evidence="1">TuanDB</strain>
    </source>
</reference>
<comment type="caution">
    <text evidence="1">The sequence shown here is derived from an EMBL/GenBank/DDBJ whole genome shotgun (WGS) entry which is preliminary data.</text>
</comment>